<sequence length="789" mass="89659">MMENQSQNSPQLESNDAEDIKKLLIKYLRYWPAFILSAVIFVSGAFIYLRYTPNVYQTSAKIKVLKDQGGIDMSGFQGSSPLIDLSKVNLDNEAEILKSRRLAENVIENLGLQTQFYSQGTIKTFLLWGNEIPFQVAWNLDQKRSTPQFELTLINQNEFKLFETESEFKGTFQFGDLIEFEDYSFSILTKGEASLTENLDENKVYKFSHAGLDNAVTRLTSKVNVENVGDRSEILRVSMNGENKVQNEAIINNLIYQFNKDGVDDNKKIAEQTEKFASERLEFLFEELDTVETDLVDFKKESNLVTVESSVTELFSKNATAEGEAFKIATQLLLVEALQQRIEQMDNYALLPANIGLSDGEVNSFIEKYNEIVLKRQELLVSSTENSLVIQEINQQLKRLKQNIVRTVDAYQSGLEISKRRLDQKERSTQSNISSLPEKEKRLREITRQQLVKERLYVFLLQKREEAALTSAVMSDIAKVVDYAYTAPVPVSPKSRIVLLGSFLLSLILPFGILYIKFLLNTKINDKEEIKSYLPNLPIAGEIPLLNKNEDTLIRKNSSDALAESFRILRTNLNFMGLNKNGAKIIFVTSTMKGEGKTFASINLAATISTTRSKCLLIGADLRNPQIHNFLKIKKDRAGLSKFLYDETTAIDELIIKNPLPDFNLDVVLSGEIPPNPSELLVGNRFEEFLNEVKKDYEYIIVDTAPTILVTDTLLISKYADITLYTIRANYTDIQLLDHVREISSSKKLNNIGIVFNGVENTGAYAYNYGYGYGYQTSTKAKRNRLKFW</sequence>
<dbReference type="PANTHER" id="PTHR32309">
    <property type="entry name" value="TYROSINE-PROTEIN KINASE"/>
    <property type="match status" value="1"/>
</dbReference>
<evidence type="ECO:0000256" key="15">
    <source>
        <dbReference type="ARBA" id="ARBA00051245"/>
    </source>
</evidence>
<evidence type="ECO:0000256" key="10">
    <source>
        <dbReference type="ARBA" id="ARBA00022777"/>
    </source>
</evidence>
<evidence type="ECO:0000256" key="6">
    <source>
        <dbReference type="ARBA" id="ARBA00022519"/>
    </source>
</evidence>
<keyword evidence="11" id="KW-0067">ATP-binding</keyword>
<evidence type="ECO:0000256" key="2">
    <source>
        <dbReference type="ARBA" id="ARBA00007316"/>
    </source>
</evidence>
<keyword evidence="10 20" id="KW-0418">Kinase</keyword>
<dbReference type="Gene3D" id="3.40.50.300">
    <property type="entry name" value="P-loop containing nucleotide triphosphate hydrolases"/>
    <property type="match status" value="1"/>
</dbReference>
<dbReference type="InterPro" id="IPR025669">
    <property type="entry name" value="AAA_dom"/>
</dbReference>
<comment type="similarity">
    <text evidence="3">Belongs to the etk/wzc family.</text>
</comment>
<dbReference type="InterPro" id="IPR005702">
    <property type="entry name" value="Wzc-like_C"/>
</dbReference>
<dbReference type="GO" id="GO:0004715">
    <property type="term" value="F:non-membrane spanning protein tyrosine kinase activity"/>
    <property type="evidence" value="ECO:0007669"/>
    <property type="project" value="UniProtKB-EC"/>
</dbReference>
<evidence type="ECO:0000256" key="14">
    <source>
        <dbReference type="ARBA" id="ARBA00023137"/>
    </source>
</evidence>
<evidence type="ECO:0000256" key="8">
    <source>
        <dbReference type="ARBA" id="ARBA00022692"/>
    </source>
</evidence>
<dbReference type="Pfam" id="PF02706">
    <property type="entry name" value="Wzz"/>
    <property type="match status" value="1"/>
</dbReference>
<dbReference type="EMBL" id="BMGL01000001">
    <property type="protein sequence ID" value="GGE04068.1"/>
    <property type="molecule type" value="Genomic_DNA"/>
</dbReference>
<keyword evidence="6" id="KW-0997">Cell inner membrane</keyword>
<dbReference type="PANTHER" id="PTHR32309:SF13">
    <property type="entry name" value="FERRIC ENTEROBACTIN TRANSPORT PROTEIN FEPE"/>
    <property type="match status" value="1"/>
</dbReference>
<dbReference type="GO" id="GO:0005886">
    <property type="term" value="C:plasma membrane"/>
    <property type="evidence" value="ECO:0007669"/>
    <property type="project" value="UniProtKB-SubCell"/>
</dbReference>
<evidence type="ECO:0000256" key="4">
    <source>
        <dbReference type="ARBA" id="ARBA00011903"/>
    </source>
</evidence>
<feature type="transmembrane region" description="Helical" evidence="16">
    <location>
        <begin position="497"/>
        <end position="520"/>
    </location>
</feature>
<evidence type="ECO:0000256" key="7">
    <source>
        <dbReference type="ARBA" id="ARBA00022679"/>
    </source>
</evidence>
<evidence type="ECO:0000256" key="5">
    <source>
        <dbReference type="ARBA" id="ARBA00022475"/>
    </source>
</evidence>
<comment type="catalytic activity">
    <reaction evidence="15">
        <text>L-tyrosyl-[protein] + ATP = O-phospho-L-tyrosyl-[protein] + ADP + H(+)</text>
        <dbReference type="Rhea" id="RHEA:10596"/>
        <dbReference type="Rhea" id="RHEA-COMP:10136"/>
        <dbReference type="Rhea" id="RHEA-COMP:20101"/>
        <dbReference type="ChEBI" id="CHEBI:15378"/>
        <dbReference type="ChEBI" id="CHEBI:30616"/>
        <dbReference type="ChEBI" id="CHEBI:46858"/>
        <dbReference type="ChEBI" id="CHEBI:61978"/>
        <dbReference type="ChEBI" id="CHEBI:456216"/>
        <dbReference type="EC" id="2.7.10.2"/>
    </reaction>
</comment>
<feature type="domain" description="AAA" evidence="18">
    <location>
        <begin position="584"/>
        <end position="745"/>
    </location>
</feature>
<proteinExistence type="inferred from homology"/>
<evidence type="ECO:0000256" key="9">
    <source>
        <dbReference type="ARBA" id="ARBA00022741"/>
    </source>
</evidence>
<dbReference type="Proteomes" id="UP000599688">
    <property type="component" value="Unassembled WGS sequence"/>
</dbReference>
<feature type="transmembrane region" description="Helical" evidence="16">
    <location>
        <begin position="30"/>
        <end position="51"/>
    </location>
</feature>
<name>A0A916ZMA0_9FLAO</name>
<accession>A0A916ZMA0</accession>
<dbReference type="CDD" id="cd05387">
    <property type="entry name" value="BY-kinase"/>
    <property type="match status" value="1"/>
</dbReference>
<keyword evidence="8 16" id="KW-0812">Transmembrane</keyword>
<dbReference type="InterPro" id="IPR003856">
    <property type="entry name" value="LPS_length_determ_N"/>
</dbReference>
<dbReference type="Pfam" id="PF13614">
    <property type="entry name" value="AAA_31"/>
    <property type="match status" value="1"/>
</dbReference>
<evidence type="ECO:0000313" key="21">
    <source>
        <dbReference type="Proteomes" id="UP000599688"/>
    </source>
</evidence>
<dbReference type="RefSeq" id="WP_188404897.1">
    <property type="nucleotide sequence ID" value="NZ_BMGL01000001.1"/>
</dbReference>
<reference evidence="20 21" key="1">
    <citation type="journal article" date="2014" name="Int. J. Syst. Evol. Microbiol.">
        <title>Complete genome sequence of Corynebacterium casei LMG S-19264T (=DSM 44701T), isolated from a smear-ripened cheese.</title>
        <authorList>
            <consortium name="US DOE Joint Genome Institute (JGI-PGF)"/>
            <person name="Walter F."/>
            <person name="Albersmeier A."/>
            <person name="Kalinowski J."/>
            <person name="Ruckert C."/>
        </authorList>
    </citation>
    <scope>NUCLEOTIDE SEQUENCE [LARGE SCALE GENOMIC DNA]</scope>
    <source>
        <strain evidence="20 21">CGMCC 1.12925</strain>
    </source>
</reference>
<comment type="subcellular location">
    <subcellularLocation>
        <location evidence="1">Cell inner membrane</location>
        <topology evidence="1">Multi-pass membrane protein</topology>
    </subcellularLocation>
</comment>
<keyword evidence="21" id="KW-1185">Reference proteome</keyword>
<dbReference type="GO" id="GO:0005524">
    <property type="term" value="F:ATP binding"/>
    <property type="evidence" value="ECO:0007669"/>
    <property type="project" value="UniProtKB-KW"/>
</dbReference>
<keyword evidence="13 16" id="KW-0472">Membrane</keyword>
<dbReference type="AlphaFoldDB" id="A0A916ZMA0"/>
<evidence type="ECO:0000256" key="3">
    <source>
        <dbReference type="ARBA" id="ARBA00008883"/>
    </source>
</evidence>
<keyword evidence="7" id="KW-0808">Transferase</keyword>
<evidence type="ECO:0000259" key="18">
    <source>
        <dbReference type="Pfam" id="PF13614"/>
    </source>
</evidence>
<evidence type="ECO:0000259" key="17">
    <source>
        <dbReference type="Pfam" id="PF02706"/>
    </source>
</evidence>
<feature type="domain" description="Polysaccharide chain length determinant N-terminal" evidence="17">
    <location>
        <begin position="19"/>
        <end position="110"/>
    </location>
</feature>
<comment type="caution">
    <text evidence="20">The sequence shown here is derived from an EMBL/GenBank/DDBJ whole genome shotgun (WGS) entry which is preliminary data.</text>
</comment>
<dbReference type="Pfam" id="PF13807">
    <property type="entry name" value="GNVR"/>
    <property type="match status" value="1"/>
</dbReference>
<dbReference type="EC" id="2.7.10.2" evidence="4"/>
<evidence type="ECO:0000259" key="19">
    <source>
        <dbReference type="Pfam" id="PF13807"/>
    </source>
</evidence>
<keyword evidence="9" id="KW-0547">Nucleotide-binding</keyword>
<feature type="domain" description="Tyrosine-protein kinase G-rich" evidence="19">
    <location>
        <begin position="445"/>
        <end position="517"/>
    </location>
</feature>
<evidence type="ECO:0000256" key="11">
    <source>
        <dbReference type="ARBA" id="ARBA00022840"/>
    </source>
</evidence>
<dbReference type="InterPro" id="IPR050445">
    <property type="entry name" value="Bact_polysacc_biosynth/exp"/>
</dbReference>
<dbReference type="SUPFAM" id="SSF52540">
    <property type="entry name" value="P-loop containing nucleoside triphosphate hydrolases"/>
    <property type="match status" value="1"/>
</dbReference>
<dbReference type="InterPro" id="IPR027417">
    <property type="entry name" value="P-loop_NTPase"/>
</dbReference>
<keyword evidence="5" id="KW-1003">Cell membrane</keyword>
<keyword evidence="14" id="KW-0829">Tyrosine-protein kinase</keyword>
<keyword evidence="12 16" id="KW-1133">Transmembrane helix</keyword>
<evidence type="ECO:0000256" key="16">
    <source>
        <dbReference type="SAM" id="Phobius"/>
    </source>
</evidence>
<dbReference type="InterPro" id="IPR032807">
    <property type="entry name" value="GNVR"/>
</dbReference>
<evidence type="ECO:0000256" key="12">
    <source>
        <dbReference type="ARBA" id="ARBA00022989"/>
    </source>
</evidence>
<comment type="similarity">
    <text evidence="2">Belongs to the CpsD/CapB family.</text>
</comment>
<gene>
    <name evidence="20" type="ORF">GCM10010831_02070</name>
</gene>
<evidence type="ECO:0000256" key="1">
    <source>
        <dbReference type="ARBA" id="ARBA00004429"/>
    </source>
</evidence>
<protein>
    <recommendedName>
        <fullName evidence="4">non-specific protein-tyrosine kinase</fullName>
        <ecNumber evidence="4">2.7.10.2</ecNumber>
    </recommendedName>
</protein>
<evidence type="ECO:0000313" key="20">
    <source>
        <dbReference type="EMBL" id="GGE04068.1"/>
    </source>
</evidence>
<organism evidence="20 21">
    <name type="scientific">Psychroflexus salis</name>
    <dbReference type="NCBI Taxonomy" id="1526574"/>
    <lineage>
        <taxon>Bacteria</taxon>
        <taxon>Pseudomonadati</taxon>
        <taxon>Bacteroidota</taxon>
        <taxon>Flavobacteriia</taxon>
        <taxon>Flavobacteriales</taxon>
        <taxon>Flavobacteriaceae</taxon>
        <taxon>Psychroflexus</taxon>
    </lineage>
</organism>
<dbReference type="NCBIfam" id="TIGR01007">
    <property type="entry name" value="eps_fam"/>
    <property type="match status" value="1"/>
</dbReference>
<evidence type="ECO:0000256" key="13">
    <source>
        <dbReference type="ARBA" id="ARBA00023136"/>
    </source>
</evidence>